<name>A0AAN9P6E3_CROPI</name>
<comment type="similarity">
    <text evidence="1">Belongs to the cullin family.</text>
</comment>
<dbReference type="PANTHER" id="PTHR11932">
    <property type="entry name" value="CULLIN"/>
    <property type="match status" value="1"/>
</dbReference>
<dbReference type="InterPro" id="IPR045093">
    <property type="entry name" value="Cullin"/>
</dbReference>
<dbReference type="GO" id="GO:0006511">
    <property type="term" value="P:ubiquitin-dependent protein catabolic process"/>
    <property type="evidence" value="ECO:0007669"/>
    <property type="project" value="InterPro"/>
</dbReference>
<comment type="caution">
    <text evidence="3">The sequence shown here is derived from an EMBL/GenBank/DDBJ whole genome shotgun (WGS) entry which is preliminary data.</text>
</comment>
<evidence type="ECO:0000256" key="1">
    <source>
        <dbReference type="PROSITE-ProRule" id="PRU00330"/>
    </source>
</evidence>
<dbReference type="FunFam" id="1.10.10.10:FF:000503">
    <property type="entry name" value="Cullin-1"/>
    <property type="match status" value="1"/>
</dbReference>
<dbReference type="InterPro" id="IPR036388">
    <property type="entry name" value="WH-like_DNA-bd_sf"/>
</dbReference>
<evidence type="ECO:0000313" key="4">
    <source>
        <dbReference type="Proteomes" id="UP001372338"/>
    </source>
</evidence>
<dbReference type="Pfam" id="PF10557">
    <property type="entry name" value="Cullin_Nedd8"/>
    <property type="match status" value="1"/>
</dbReference>
<reference evidence="3 4" key="1">
    <citation type="submission" date="2024-01" db="EMBL/GenBank/DDBJ databases">
        <title>The genomes of 5 underutilized Papilionoideae crops provide insights into root nodulation and disease resistanc.</title>
        <authorList>
            <person name="Yuan L."/>
        </authorList>
    </citation>
    <scope>NUCLEOTIDE SEQUENCE [LARGE SCALE GENOMIC DNA]</scope>
    <source>
        <strain evidence="3">ZHUSHIDOU_FW_LH</strain>
        <tissue evidence="3">Leaf</tissue>
    </source>
</reference>
<dbReference type="Gene3D" id="3.30.230.130">
    <property type="entry name" value="Cullin, Chain C, Domain 2"/>
    <property type="match status" value="1"/>
</dbReference>
<dbReference type="InterPro" id="IPR059120">
    <property type="entry name" value="Cullin-like_AB"/>
</dbReference>
<dbReference type="AlphaFoldDB" id="A0AAN9P6E3"/>
<keyword evidence="4" id="KW-1185">Reference proteome</keyword>
<sequence>MVECLGAFEEFYDLKTKNRKLTWIYSLGTCHLIGKFEAKDVELIVTTYQASTLLLFNNRSKGLSCPEIMTQLNMPEEDVIRLLHSLCDKYMILLKEPNTETTISPMDYFQFNPRFTSDISTIEIPPPPLPPVDEKKKLIEDVEKIGKYAIDASIVRIMKSRKVLHYQQLVTECVEQLEHRFKPQVTNIKKRIEDLISGDYLERDKLDPNLIKYLA</sequence>
<gene>
    <name evidence="3" type="ORF">RIF29_00002</name>
</gene>
<dbReference type="SUPFAM" id="SSF75632">
    <property type="entry name" value="Cullin homology domain"/>
    <property type="match status" value="1"/>
</dbReference>
<dbReference type="InterPro" id="IPR019559">
    <property type="entry name" value="Cullin_neddylation_domain"/>
</dbReference>
<dbReference type="Pfam" id="PF26557">
    <property type="entry name" value="Cullin_AB"/>
    <property type="match status" value="1"/>
</dbReference>
<dbReference type="InterPro" id="IPR036390">
    <property type="entry name" value="WH_DNA-bd_sf"/>
</dbReference>
<dbReference type="InterPro" id="IPR036317">
    <property type="entry name" value="Cullin_homology_sf"/>
</dbReference>
<feature type="domain" description="Cullin family profile" evidence="2">
    <location>
        <begin position="1"/>
        <end position="87"/>
    </location>
</feature>
<dbReference type="SUPFAM" id="SSF46785">
    <property type="entry name" value="Winged helix' DNA-binding domain"/>
    <property type="match status" value="1"/>
</dbReference>
<dbReference type="InterPro" id="IPR016158">
    <property type="entry name" value="Cullin_homology"/>
</dbReference>
<organism evidence="3 4">
    <name type="scientific">Crotalaria pallida</name>
    <name type="common">Smooth rattlebox</name>
    <name type="synonym">Crotalaria striata</name>
    <dbReference type="NCBI Taxonomy" id="3830"/>
    <lineage>
        <taxon>Eukaryota</taxon>
        <taxon>Viridiplantae</taxon>
        <taxon>Streptophyta</taxon>
        <taxon>Embryophyta</taxon>
        <taxon>Tracheophyta</taxon>
        <taxon>Spermatophyta</taxon>
        <taxon>Magnoliopsida</taxon>
        <taxon>eudicotyledons</taxon>
        <taxon>Gunneridae</taxon>
        <taxon>Pentapetalae</taxon>
        <taxon>rosids</taxon>
        <taxon>fabids</taxon>
        <taxon>Fabales</taxon>
        <taxon>Fabaceae</taxon>
        <taxon>Papilionoideae</taxon>
        <taxon>50 kb inversion clade</taxon>
        <taxon>genistoids sensu lato</taxon>
        <taxon>core genistoids</taxon>
        <taxon>Crotalarieae</taxon>
        <taxon>Crotalaria</taxon>
    </lineage>
</organism>
<proteinExistence type="inferred from homology"/>
<evidence type="ECO:0000313" key="3">
    <source>
        <dbReference type="EMBL" id="KAK7287030.1"/>
    </source>
</evidence>
<dbReference type="EMBL" id="JAYWIO010000001">
    <property type="protein sequence ID" value="KAK7287030.1"/>
    <property type="molecule type" value="Genomic_DNA"/>
</dbReference>
<accession>A0AAN9P6E3</accession>
<evidence type="ECO:0000259" key="2">
    <source>
        <dbReference type="PROSITE" id="PS50069"/>
    </source>
</evidence>
<dbReference type="PROSITE" id="PS50069">
    <property type="entry name" value="CULLIN_2"/>
    <property type="match status" value="1"/>
</dbReference>
<dbReference type="SMART" id="SM00884">
    <property type="entry name" value="Cullin_Nedd8"/>
    <property type="match status" value="1"/>
</dbReference>
<dbReference type="Gene3D" id="1.10.10.10">
    <property type="entry name" value="Winged helix-like DNA-binding domain superfamily/Winged helix DNA-binding domain"/>
    <property type="match status" value="1"/>
</dbReference>
<dbReference type="Proteomes" id="UP001372338">
    <property type="component" value="Unassembled WGS sequence"/>
</dbReference>
<dbReference type="GO" id="GO:0031625">
    <property type="term" value="F:ubiquitin protein ligase binding"/>
    <property type="evidence" value="ECO:0007669"/>
    <property type="project" value="InterPro"/>
</dbReference>
<protein>
    <recommendedName>
        <fullName evidence="2">Cullin family profile domain-containing protein</fullName>
    </recommendedName>
</protein>